<evidence type="ECO:0000313" key="3">
    <source>
        <dbReference type="Proteomes" id="UP000217545"/>
    </source>
</evidence>
<keyword evidence="1" id="KW-0175">Coiled coil</keyword>
<feature type="coiled-coil region" evidence="1">
    <location>
        <begin position="319"/>
        <end position="362"/>
    </location>
</feature>
<evidence type="ECO:0000256" key="1">
    <source>
        <dbReference type="SAM" id="Coils"/>
    </source>
</evidence>
<gene>
    <name evidence="2" type="ORF">PhaeoP63_01775</name>
</gene>
<name>A0AAC9Z991_9RHOB</name>
<sequence length="1441" mass="152396">MAIEVGALRASASLDAASFDTGAKKARAALKMLGGGFEETSRDAVRSAEAMARAYDIGFEKTATAAQKQLDALLGVDKASRTASASAKAWVGQLDRQSQAYDRLKASIDPAYAATRQLDAATETLNATHRAGLISDKERASTLQMLKDQMQGIGGASARAGKGMSKFGLVANQVGFQIQDVFVSGPMIGWFRAISQQAPQAAGAFSMLGGSIGTILPWLGTAVAVGGALVPILFDLGSASLSLEERSKLNTQALDNLVGALDDYSRYADGARASTMDLVEEFGAFAQDVKETYEYLSGVSVRRALDALQTDNFDLFVDLGEASSAISAMEDALDALERNTAMKATSEQIQTFRENFENLEDDAYAASQAVGLLPEQVTLIKKGFDELRGAQSLEDIQREAKDALDVIREFYPEGQKLPSALADAVVQLEAIITSSSRSVANTEEATSQAYIWAGAMAGVNAEIQAIMSSLSAIGGGLISNAAKQAEVDALKAGKSIRGAAIEAERFRKELEFDARREGATWLERQAIDAEQYQFEHGIALDAVLDKEREAARSRERNLKKTGSASRKATNQLKKEADAVRASLDPMAAYNHELAELAKLQGLLSKDEMAKAVANLNVELADSLPLVGDLTDTLTEGLFNGFEGTLKDIGQTFKNWLIQMISTAAKNRIMLSLGFGGSLAGTAASAAGGLGGGSGILGGGGGGLINIGANLLGGGQIAQGIMSGLGGVFTGGGLTSSFANLGGLVSGASSGLGAFGAALPALGIIAGGIAILSKGLSREYDGRAVRGSLGPDGFDGFEFDFWDGGFLRGDKQVNHTARPEIQNMLDDGALAVRSSVEEMAAALGLASTAIDDFTADGFTIWLTGPNAGSEEQIAKAFEDQLTRLGDGMADLVLETEDYAKAGEGAYDTLTRLGGSLITANEGFGLLNQSLFEGSLKAAESASALMDAFGGVEQFTVSVGSYFELMFTDVERLAKQQQYAQEALDEAAEKLNLTLPTTHEAFRNLVAGLDRTTEEGREAYVTLIGLSDEFSVVHGTAQQAADALNGVGDALSQAEAEARRLKEQNIRDALAELTGAIKEAVDEMQDRLGIISDRLKLRLKRLQISVGAERDSITASHTALMDQLEGRLGTLEGAAEKSRQLFETLDDAIRDRRRIDVEGREVERRRALMYVQNGGSDPERLSDALSVLGEDNSADFSNYADYLADYYRTSNIVSERGDAAQTEMTAADMAVSALEQQITLAQSQHEAEMQRLDQILAEGQRTYELAMGEYIAAINVENAVTQLNHTAERYTLVSERIETRMEELETIRLNMEQMVAATLDPSAGLPSISEGVFNVVGAVNALGGSIGQMAAGVAAVASAQKEANRIAQIKALERTQIVNSRPGAARAAGENGTIGGALEAVGEIRAMREEMAGYLGPISKATGATERSLKRVERDGLATKGAA</sequence>
<dbReference type="EMBL" id="CP010784">
    <property type="protein sequence ID" value="ATF05850.1"/>
    <property type="molecule type" value="Genomic_DNA"/>
</dbReference>
<reference evidence="2 3" key="1">
    <citation type="journal article" date="2017" name="Front. Microbiol.">
        <title>Phaeobacter piscinae sp. nov., a species of the Roseobacter group and potential aquaculture probiont.</title>
        <authorList>
            <person name="Sonnenschein E.C."/>
            <person name="Phippen C.B.W."/>
            <person name="Nielsen K.F."/>
            <person name="Mateiu R.V."/>
            <person name="Melchiorsen J."/>
            <person name="Gram L."/>
            <person name="Overmann J."/>
            <person name="Freese H.M."/>
        </authorList>
    </citation>
    <scope>NUCLEOTIDE SEQUENCE [LARGE SCALE GENOMIC DNA]</scope>
    <source>
        <strain evidence="2 3">P63</strain>
    </source>
</reference>
<dbReference type="Proteomes" id="UP000217545">
    <property type="component" value="Chromosome"/>
</dbReference>
<accession>A0AAC9Z991</accession>
<dbReference type="RefSeq" id="WP_024097216.1">
    <property type="nucleotide sequence ID" value="NZ_CP010588.1"/>
</dbReference>
<proteinExistence type="predicted"/>
<dbReference type="GeneID" id="31846180"/>
<evidence type="ECO:0000313" key="2">
    <source>
        <dbReference type="EMBL" id="ATF05850.1"/>
    </source>
</evidence>
<protein>
    <submittedName>
        <fullName evidence="2">ATPase involved in DNA repair</fullName>
    </submittedName>
</protein>
<organism evidence="2 3">
    <name type="scientific">Phaeobacter gallaeciensis</name>
    <dbReference type="NCBI Taxonomy" id="60890"/>
    <lineage>
        <taxon>Bacteria</taxon>
        <taxon>Pseudomonadati</taxon>
        <taxon>Pseudomonadota</taxon>
        <taxon>Alphaproteobacteria</taxon>
        <taxon>Rhodobacterales</taxon>
        <taxon>Roseobacteraceae</taxon>
        <taxon>Phaeobacter</taxon>
    </lineage>
</organism>